<organism evidence="1 2">
    <name type="scientific">Campylobacter gracilis RM3268</name>
    <dbReference type="NCBI Taxonomy" id="553220"/>
    <lineage>
        <taxon>Bacteria</taxon>
        <taxon>Pseudomonadati</taxon>
        <taxon>Campylobacterota</taxon>
        <taxon>Epsilonproteobacteria</taxon>
        <taxon>Campylobacterales</taxon>
        <taxon>Campylobacteraceae</taxon>
        <taxon>Campylobacter</taxon>
    </lineage>
</organism>
<proteinExistence type="predicted"/>
<comment type="caution">
    <text evidence="1">The sequence shown here is derived from an EMBL/GenBank/DDBJ whole genome shotgun (WGS) entry which is preliminary data.</text>
</comment>
<keyword evidence="2" id="KW-1185">Reference proteome</keyword>
<name>C8PLT5_9BACT</name>
<sequence>MFAFFDVLKYFNAFLNIAWFRVKRAVKPSHAPFSGVCHL</sequence>
<dbReference type="AlphaFoldDB" id="C8PLT5"/>
<accession>C8PLT5</accession>
<protein>
    <submittedName>
        <fullName evidence="1">Uncharacterized protein</fullName>
    </submittedName>
</protein>
<gene>
    <name evidence="1" type="ORF">CAMGR0001_2095</name>
</gene>
<dbReference type="EMBL" id="ACYG01000032">
    <property type="protein sequence ID" value="EEV16397.1"/>
    <property type="molecule type" value="Genomic_DNA"/>
</dbReference>
<evidence type="ECO:0000313" key="2">
    <source>
        <dbReference type="Proteomes" id="UP000005709"/>
    </source>
</evidence>
<evidence type="ECO:0000313" key="1">
    <source>
        <dbReference type="EMBL" id="EEV16397.1"/>
    </source>
</evidence>
<reference evidence="1 2" key="1">
    <citation type="submission" date="2009-07" db="EMBL/GenBank/DDBJ databases">
        <authorList>
            <person name="Madupu R."/>
            <person name="Sebastian Y."/>
            <person name="Durkin A.S."/>
            <person name="Torralba M."/>
            <person name="Methe B."/>
            <person name="Sutton G.G."/>
            <person name="Strausberg R.L."/>
            <person name="Nelson K.E."/>
        </authorList>
    </citation>
    <scope>NUCLEOTIDE SEQUENCE [LARGE SCALE GENOMIC DNA]</scope>
    <source>
        <strain evidence="1 2">RM3268</strain>
    </source>
</reference>
<dbReference type="Proteomes" id="UP000005709">
    <property type="component" value="Unassembled WGS sequence"/>
</dbReference>